<proteinExistence type="predicted"/>
<organism evidence="1 2">
    <name type="scientific">Reichenbachiella faecimaris</name>
    <dbReference type="NCBI Taxonomy" id="692418"/>
    <lineage>
        <taxon>Bacteria</taxon>
        <taxon>Pseudomonadati</taxon>
        <taxon>Bacteroidota</taxon>
        <taxon>Cytophagia</taxon>
        <taxon>Cytophagales</taxon>
        <taxon>Reichenbachiellaceae</taxon>
        <taxon>Reichenbachiella</taxon>
    </lineage>
</organism>
<gene>
    <name evidence="1" type="ORF">SAMN04488029_0681</name>
</gene>
<evidence type="ECO:0000313" key="2">
    <source>
        <dbReference type="Proteomes" id="UP000192472"/>
    </source>
</evidence>
<accession>A0A1W2G7S2</accession>
<sequence>MPTAVKIIYCVISIKLPLLATDSWQIDRPQKFPTANVLIVKLVVYD</sequence>
<dbReference type="EMBL" id="FWYF01000001">
    <property type="protein sequence ID" value="SMD32336.1"/>
    <property type="molecule type" value="Genomic_DNA"/>
</dbReference>
<dbReference type="STRING" id="692418.SAMN04488029_0681"/>
<evidence type="ECO:0000313" key="1">
    <source>
        <dbReference type="EMBL" id="SMD32336.1"/>
    </source>
</evidence>
<protein>
    <submittedName>
        <fullName evidence="1">Uncharacterized protein</fullName>
    </submittedName>
</protein>
<dbReference type="AlphaFoldDB" id="A0A1W2G7S2"/>
<keyword evidence="2" id="KW-1185">Reference proteome</keyword>
<name>A0A1W2G7S2_REIFA</name>
<dbReference type="Proteomes" id="UP000192472">
    <property type="component" value="Unassembled WGS sequence"/>
</dbReference>
<reference evidence="1 2" key="1">
    <citation type="submission" date="2017-04" db="EMBL/GenBank/DDBJ databases">
        <authorList>
            <person name="Afonso C.L."/>
            <person name="Miller P.J."/>
            <person name="Scott M.A."/>
            <person name="Spackman E."/>
            <person name="Goraichik I."/>
            <person name="Dimitrov K.M."/>
            <person name="Suarez D.L."/>
            <person name="Swayne D.E."/>
        </authorList>
    </citation>
    <scope>NUCLEOTIDE SEQUENCE [LARGE SCALE GENOMIC DNA]</scope>
    <source>
        <strain evidence="1 2">DSM 26133</strain>
    </source>
</reference>